<dbReference type="GO" id="GO:0046657">
    <property type="term" value="P:folic acid catabolic process"/>
    <property type="evidence" value="ECO:0007669"/>
    <property type="project" value="TreeGrafter"/>
</dbReference>
<dbReference type="InterPro" id="IPR002933">
    <property type="entry name" value="Peptidase_M20"/>
</dbReference>
<proteinExistence type="predicted"/>
<dbReference type="InterPro" id="IPR017145">
    <property type="entry name" value="Aminobenzoyl-glu_utiliz_pB"/>
</dbReference>
<sequence>MKAIIDRYIDAHGLRFCELADDIWGFAELKFAEHQSCETHALALEQEGFRVQRELGGMPTALLGEYGSGEPVIALLGEYDALPGLSQTAGSPERHPLQHQGPGHGCGHNLLGGASLLAAIALKHAMVEKGLGGTLRYYGCPAEEGGSGKTFLVRAGAFDGVDAALTWHPDSFNGVSTFSNLANLQAYFRFAGRASHAAISPHLGRSALDAVELMNVGSNYLREHMPADTRLHYAITDSGGRSPSVVPHHAEVLYLMRGGEMNTVLDLFERVKKVAAGAALMTETQMSVQFDRATSSVLGNFTLEKLLQECLEQTGGAQADEDDQRLGRQFRATFSDEDIASAYSDLGLARDDSVLHQGIVPFTEERQRVYASSDVGDVSRVVPTAQLYMACYAIGTAFHSWQMVAQGKSAFAHKGMLQTAKVLANAGAALLTDTTRVKAAWEEFAALSVDTPYRCPIPSDVLPPV</sequence>
<protein>
    <submittedName>
        <fullName evidence="2">Amidohydrolase</fullName>
    </submittedName>
</protein>
<dbReference type="PATRIC" id="fig|317.243.peg.690"/>
<reference evidence="2 3" key="1">
    <citation type="submission" date="2015-07" db="EMBL/GenBank/DDBJ databases">
        <title>Draft genome sequence of a diazotrophic, plant growth-promoting rhizobacterium of the Pseudomonas syringae complex.</title>
        <authorList>
            <person name="Patten C.L."/>
            <person name="Jeong H."/>
        </authorList>
    </citation>
    <scope>NUCLEOTIDE SEQUENCE [LARGE SCALE GENOMIC DNA]</scope>
    <source>
        <strain evidence="2 3">GR12-2</strain>
    </source>
</reference>
<dbReference type="GO" id="GO:0005737">
    <property type="term" value="C:cytoplasm"/>
    <property type="evidence" value="ECO:0007669"/>
    <property type="project" value="TreeGrafter"/>
</dbReference>
<dbReference type="PANTHER" id="PTHR30575:SF0">
    <property type="entry name" value="XAA-ARG DIPEPTIDASE"/>
    <property type="match status" value="1"/>
</dbReference>
<name>A0A1C7Z100_PSESX</name>
<dbReference type="FunFam" id="3.30.70.360:FF:000004">
    <property type="entry name" value="Peptidase M20 domain-containing protein 2"/>
    <property type="match status" value="1"/>
</dbReference>
<dbReference type="Gene3D" id="3.30.70.360">
    <property type="match status" value="1"/>
</dbReference>
<accession>A0A1C7Z100</accession>
<dbReference type="RefSeq" id="WP_065834995.1">
    <property type="nucleotide sequence ID" value="NZ_LGSI01000058.1"/>
</dbReference>
<dbReference type="Gene3D" id="3.40.630.10">
    <property type="entry name" value="Zn peptidases"/>
    <property type="match status" value="1"/>
</dbReference>
<dbReference type="PANTHER" id="PTHR30575">
    <property type="entry name" value="PEPTIDASE M20"/>
    <property type="match status" value="1"/>
</dbReference>
<dbReference type="InterPro" id="IPR036264">
    <property type="entry name" value="Bact_exopeptidase_dim_dom"/>
</dbReference>
<dbReference type="GO" id="GO:0071713">
    <property type="term" value="F:para-aminobenzoyl-glutamate hydrolase activity"/>
    <property type="evidence" value="ECO:0007669"/>
    <property type="project" value="TreeGrafter"/>
</dbReference>
<dbReference type="NCBIfam" id="TIGR01891">
    <property type="entry name" value="amidohydrolases"/>
    <property type="match status" value="1"/>
</dbReference>
<evidence type="ECO:0000313" key="2">
    <source>
        <dbReference type="EMBL" id="OCR23119.1"/>
    </source>
</evidence>
<dbReference type="SUPFAM" id="SSF55031">
    <property type="entry name" value="Bacterial exopeptidase dimerisation domain"/>
    <property type="match status" value="1"/>
</dbReference>
<dbReference type="EMBL" id="LGSI01000058">
    <property type="protein sequence ID" value="OCR23119.1"/>
    <property type="molecule type" value="Genomic_DNA"/>
</dbReference>
<evidence type="ECO:0000313" key="3">
    <source>
        <dbReference type="Proteomes" id="UP000093104"/>
    </source>
</evidence>
<dbReference type="OrthoDB" id="9781032at2"/>
<dbReference type="CDD" id="cd05673">
    <property type="entry name" value="M20_Acy1L2_AbgB"/>
    <property type="match status" value="1"/>
</dbReference>
<organism evidence="2 3">
    <name type="scientific">Pseudomonas syringae</name>
    <dbReference type="NCBI Taxonomy" id="317"/>
    <lineage>
        <taxon>Bacteria</taxon>
        <taxon>Pseudomonadati</taxon>
        <taxon>Pseudomonadota</taxon>
        <taxon>Gammaproteobacteria</taxon>
        <taxon>Pseudomonadales</taxon>
        <taxon>Pseudomonadaceae</taxon>
        <taxon>Pseudomonas</taxon>
    </lineage>
</organism>
<dbReference type="InterPro" id="IPR017439">
    <property type="entry name" value="Amidohydrolase"/>
</dbReference>
<keyword evidence="1 2" id="KW-0378">Hydrolase</keyword>
<dbReference type="SUPFAM" id="SSF53187">
    <property type="entry name" value="Zn-dependent exopeptidases"/>
    <property type="match status" value="1"/>
</dbReference>
<dbReference type="InterPro" id="IPR052030">
    <property type="entry name" value="Peptidase_M20/M20A_hydrolases"/>
</dbReference>
<dbReference type="PIRSF" id="PIRSF037227">
    <property type="entry name" value="Aminobenzoyl-glu_utiliz_pB"/>
    <property type="match status" value="1"/>
</dbReference>
<comment type="caution">
    <text evidence="2">The sequence shown here is derived from an EMBL/GenBank/DDBJ whole genome shotgun (WGS) entry which is preliminary data.</text>
</comment>
<dbReference type="GO" id="GO:0016805">
    <property type="term" value="F:dipeptidase activity"/>
    <property type="evidence" value="ECO:0007669"/>
    <property type="project" value="TreeGrafter"/>
</dbReference>
<evidence type="ECO:0000256" key="1">
    <source>
        <dbReference type="ARBA" id="ARBA00022801"/>
    </source>
</evidence>
<dbReference type="Pfam" id="PF01546">
    <property type="entry name" value="Peptidase_M20"/>
    <property type="match status" value="1"/>
</dbReference>
<dbReference type="Proteomes" id="UP000093104">
    <property type="component" value="Unassembled WGS sequence"/>
</dbReference>
<gene>
    <name evidence="2" type="ORF">AFK24_20685</name>
</gene>
<dbReference type="AlphaFoldDB" id="A0A1C7Z100"/>